<feature type="transmembrane region" description="Helical" evidence="2">
    <location>
        <begin position="337"/>
        <end position="355"/>
    </location>
</feature>
<dbReference type="Pfam" id="PF02517">
    <property type="entry name" value="Rce1-like"/>
    <property type="match status" value="1"/>
</dbReference>
<dbReference type="GeneID" id="17355758"/>
<dbReference type="KEGG" id="cvr:CHLNCDRAFT_144842"/>
<dbReference type="OrthoDB" id="361580at2759"/>
<evidence type="ECO:0000259" key="3">
    <source>
        <dbReference type="Pfam" id="PF02517"/>
    </source>
</evidence>
<feature type="compositionally biased region" description="Low complexity" evidence="1">
    <location>
        <begin position="88"/>
        <end position="127"/>
    </location>
</feature>
<dbReference type="OMA" id="TICAPIW"/>
<proteinExistence type="predicted"/>
<dbReference type="EMBL" id="GL433842">
    <property type="protein sequence ID" value="EFN56355.1"/>
    <property type="molecule type" value="Genomic_DNA"/>
</dbReference>
<dbReference type="GO" id="GO:0004175">
    <property type="term" value="F:endopeptidase activity"/>
    <property type="evidence" value="ECO:0007669"/>
    <property type="project" value="UniProtKB-ARBA"/>
</dbReference>
<keyword evidence="2" id="KW-1133">Transmembrane helix</keyword>
<feature type="compositionally biased region" description="Low complexity" evidence="1">
    <location>
        <begin position="26"/>
        <end position="41"/>
    </location>
</feature>
<dbReference type="eggNOG" id="ENOG502QR9S">
    <property type="taxonomic scope" value="Eukaryota"/>
</dbReference>
<keyword evidence="5" id="KW-1185">Reference proteome</keyword>
<feature type="domain" description="CAAX prenyl protease 2/Lysostaphin resistance protein A-like" evidence="3">
    <location>
        <begin position="283"/>
        <end position="370"/>
    </location>
</feature>
<keyword evidence="2" id="KW-0812">Transmembrane</keyword>
<keyword evidence="2" id="KW-0472">Membrane</keyword>
<evidence type="ECO:0000313" key="5">
    <source>
        <dbReference type="Proteomes" id="UP000008141"/>
    </source>
</evidence>
<evidence type="ECO:0000313" key="4">
    <source>
        <dbReference type="EMBL" id="EFN56355.1"/>
    </source>
</evidence>
<dbReference type="PANTHER" id="PTHR43592">
    <property type="entry name" value="CAAX AMINO TERMINAL PROTEASE"/>
    <property type="match status" value="1"/>
</dbReference>
<evidence type="ECO:0000256" key="2">
    <source>
        <dbReference type="SAM" id="Phobius"/>
    </source>
</evidence>
<feature type="transmembrane region" description="Helical" evidence="2">
    <location>
        <begin position="142"/>
        <end position="162"/>
    </location>
</feature>
<dbReference type="FunCoup" id="E1ZD49">
    <property type="interactions" value="86"/>
</dbReference>
<dbReference type="RefSeq" id="XP_005848457.1">
    <property type="nucleotide sequence ID" value="XM_005848395.1"/>
</dbReference>
<name>E1ZD49_CHLVA</name>
<dbReference type="AlphaFoldDB" id="E1ZD49"/>
<evidence type="ECO:0000256" key="1">
    <source>
        <dbReference type="SAM" id="MobiDB-lite"/>
    </source>
</evidence>
<dbReference type="InParanoid" id="E1ZD49"/>
<sequence>MSVVTVSSGALSPTGADWRQCQWRQAAATGAAADDGSLGAGVSLDAGHPGSLPDNGVPSSSSSSAEGHWLGDQHAAAAPQQGNRQREGSAAPAAAGPEAGQDAQPLGDEQQQQQQQQQQQAGQQQQAQGPWRLQWQLPDVPWALNTTITLMVLWLLCFWAAAYTLVPNLLRWAGVEAAGGAATAEAAAWVQVVRHLVLDGLQVGTTVLLLRRGLAPYSPRQLGLFAAPLRPLRHWLLAVAAGVLTFPVIDWLYKRMVAVLAAAEEQAVSSTADQILGTSSWATQALWFGVLAVCAPVWEELMFRGFLLPSLARYLPHWAAIAATSLIFALVHFSRDGLLPLLLLGCVFGASYAYTRNLLAPIVLHSLWNVGLLVQLLAGSGAV</sequence>
<organism evidence="5">
    <name type="scientific">Chlorella variabilis</name>
    <name type="common">Green alga</name>
    <dbReference type="NCBI Taxonomy" id="554065"/>
    <lineage>
        <taxon>Eukaryota</taxon>
        <taxon>Viridiplantae</taxon>
        <taxon>Chlorophyta</taxon>
        <taxon>core chlorophytes</taxon>
        <taxon>Trebouxiophyceae</taxon>
        <taxon>Chlorellales</taxon>
        <taxon>Chlorellaceae</taxon>
        <taxon>Chlorella clade</taxon>
        <taxon>Chlorella</taxon>
    </lineage>
</organism>
<reference evidence="4 5" key="1">
    <citation type="journal article" date="2010" name="Plant Cell">
        <title>The Chlorella variabilis NC64A genome reveals adaptation to photosymbiosis, coevolution with viruses, and cryptic sex.</title>
        <authorList>
            <person name="Blanc G."/>
            <person name="Duncan G."/>
            <person name="Agarkova I."/>
            <person name="Borodovsky M."/>
            <person name="Gurnon J."/>
            <person name="Kuo A."/>
            <person name="Lindquist E."/>
            <person name="Lucas S."/>
            <person name="Pangilinan J."/>
            <person name="Polle J."/>
            <person name="Salamov A."/>
            <person name="Terry A."/>
            <person name="Yamada T."/>
            <person name="Dunigan D.D."/>
            <person name="Grigoriev I.V."/>
            <person name="Claverie J.M."/>
            <person name="Van Etten J.L."/>
        </authorList>
    </citation>
    <scope>NUCLEOTIDE SEQUENCE [LARGE SCALE GENOMIC DNA]</scope>
    <source>
        <strain evidence="4 5">NC64A</strain>
    </source>
</reference>
<dbReference type="InterPro" id="IPR003675">
    <property type="entry name" value="Rce1/LyrA-like_dom"/>
</dbReference>
<protein>
    <recommendedName>
        <fullName evidence="3">CAAX prenyl protease 2/Lysostaphin resistance protein A-like domain-containing protein</fullName>
    </recommendedName>
</protein>
<dbReference type="GO" id="GO:0080120">
    <property type="term" value="P:CAAX-box protein maturation"/>
    <property type="evidence" value="ECO:0007669"/>
    <property type="project" value="UniProtKB-ARBA"/>
</dbReference>
<feature type="transmembrane region" description="Helical" evidence="2">
    <location>
        <begin position="234"/>
        <end position="253"/>
    </location>
</feature>
<accession>E1ZD49</accession>
<feature type="transmembrane region" description="Helical" evidence="2">
    <location>
        <begin position="311"/>
        <end position="331"/>
    </location>
</feature>
<gene>
    <name evidence="4" type="ORF">CHLNCDRAFT_144842</name>
</gene>
<dbReference type="PANTHER" id="PTHR43592:SF15">
    <property type="entry name" value="CAAX AMINO TERMINAL PROTEASE FAMILY PROTEIN"/>
    <property type="match status" value="1"/>
</dbReference>
<feature type="region of interest" description="Disordered" evidence="1">
    <location>
        <begin position="25"/>
        <end position="127"/>
    </location>
</feature>
<dbReference type="Proteomes" id="UP000008141">
    <property type="component" value="Unassembled WGS sequence"/>
</dbReference>